<dbReference type="RefSeq" id="WP_073284074.1">
    <property type="nucleotide sequence ID" value="NZ_FRCP01000007.1"/>
</dbReference>
<dbReference type="Proteomes" id="UP000184038">
    <property type="component" value="Unassembled WGS sequence"/>
</dbReference>
<accession>A0A1M7GQ33</accession>
<dbReference type="Pfam" id="PF12994">
    <property type="entry name" value="DUF3878"/>
    <property type="match status" value="1"/>
</dbReference>
<keyword evidence="2" id="KW-1185">Reference proteome</keyword>
<dbReference type="OrthoDB" id="1976162at2"/>
<gene>
    <name evidence="1" type="ORF">SAMN02746066_01046</name>
</gene>
<protein>
    <submittedName>
        <fullName evidence="1">Uncharacterized protein</fullName>
    </submittedName>
</protein>
<organism evidence="1 2">
    <name type="scientific">Anaerosporobacter mobilis DSM 15930</name>
    <dbReference type="NCBI Taxonomy" id="1120996"/>
    <lineage>
        <taxon>Bacteria</taxon>
        <taxon>Bacillati</taxon>
        <taxon>Bacillota</taxon>
        <taxon>Clostridia</taxon>
        <taxon>Lachnospirales</taxon>
        <taxon>Lachnospiraceae</taxon>
        <taxon>Anaerosporobacter</taxon>
    </lineage>
</organism>
<dbReference type="InterPro" id="IPR024538">
    <property type="entry name" value="DUF3878"/>
</dbReference>
<name>A0A1M7GQ33_9FIRM</name>
<evidence type="ECO:0000313" key="1">
    <source>
        <dbReference type="EMBL" id="SHM18326.1"/>
    </source>
</evidence>
<reference evidence="1 2" key="1">
    <citation type="submission" date="2016-11" db="EMBL/GenBank/DDBJ databases">
        <authorList>
            <person name="Jaros S."/>
            <person name="Januszkiewicz K."/>
            <person name="Wedrychowicz H."/>
        </authorList>
    </citation>
    <scope>NUCLEOTIDE SEQUENCE [LARGE SCALE GENOMIC DNA]</scope>
    <source>
        <strain evidence="1 2">DSM 15930</strain>
    </source>
</reference>
<sequence>MQTEKVKLYEKFLPGLTEDCPDEFVYLAQIFKENVFELMEKKDETQYYVVYMMNDAIESFLVFENAIMIGEYEKENEDIAQGRLDRINNNYILVIRQGDRNSFTIRFSRLRLENNLYQYHNIGHFWVKQDEYLRQINYRLGILQDKYQFLGKKVCNQEELELLPLFEFTPLRNYICVSWEKAEAFRSTDQGIEAFLHLAKEAKDYSMEKWIIRYQKRQSKCLEWILTKMLKTVSHKRVIDLLFNKIDQASRKYSERSFGVMEDQLITNCRGKIKEILKHHNSITFLEEQPFSVGDEFTYTFHLLHWKENWIFRKVQVHSIVLKGSDPVTLENIFDLSLQKYFH</sequence>
<dbReference type="AlphaFoldDB" id="A0A1M7GQ33"/>
<evidence type="ECO:0000313" key="2">
    <source>
        <dbReference type="Proteomes" id="UP000184038"/>
    </source>
</evidence>
<dbReference type="EMBL" id="FRCP01000007">
    <property type="protein sequence ID" value="SHM18326.1"/>
    <property type="molecule type" value="Genomic_DNA"/>
</dbReference>
<proteinExistence type="predicted"/>